<feature type="chain" id="PRO_5016426812" description="C1q domain-containing protein" evidence="6">
    <location>
        <begin position="20"/>
        <end position="830"/>
    </location>
</feature>
<feature type="transmembrane region" description="Helical" evidence="5">
    <location>
        <begin position="649"/>
        <end position="667"/>
    </location>
</feature>
<comment type="subcellular location">
    <subcellularLocation>
        <location evidence="1">Secreted</location>
    </subcellularLocation>
</comment>
<evidence type="ECO:0000256" key="2">
    <source>
        <dbReference type="ARBA" id="ARBA00022525"/>
    </source>
</evidence>
<keyword evidence="5" id="KW-0812">Transmembrane</keyword>
<protein>
    <recommendedName>
        <fullName evidence="7">C1q domain-containing protein</fullName>
    </recommendedName>
</protein>
<sequence length="830" mass="91381">MKAALLVAALVLLKGGTPSYTLYPYVEQNNSSVHNHILEQKFNTTTVPQGTEKSNIGEKIPYNPKPCMKNPNNDTYENFVNKHVLQTVFDTSSPSAWKQYLQNSSLCDRPRQSFVDKGAKKFFVNICNGFGKLLQNNLCTSTKPVWLHDLNVNTKSTMSPKNNAEGKTKNNGTQHWMAEALLQSTDEGEVAPVCFCGVTLGQDVLPQTEAAAQTGSCFPDMCKFLREFGIVKDKLEAVETKQKETENQVLELKKKDASHIAFSAATGGRESFGPFNTDTTIIYRRLITNVGNAYNQHTGIFTALVPSIYYFTFFYHAVGHQVVDLALMKNNEKIVTAYDHKTLHDGADNGGNAAFLQLEQGDQVYVRMYANSHVWQTDDITTFSVLFSGLTLIQSVAEAETSAGTQSCSPDLSLFHRELGAVKAKLEAVETKLKETKSQVLVLKVVFSAATGGNGAIGPFSQHQTLVFSTVITNIGSAYNQHSGLHPSYVHLMKNSNIVVLSSDQQTVNDGADNGGNAALLELQQGDQVNLQLVANNHVWGNDYHTTFMCFCGLTLGQEDLPETEVTSETRPCFPDMCKFLKEVEAMKAKLEAVETNLKEKSEALETKLKETESQVLVLKSKEALKVVFSVAILGNSPIGPFDTPKTLIYTRVVVLLLVAFCGLTLAQDGSDLSTMREKLVALEQQIVELRRKDSMKVTFTSSAGEEYSVGPFDTVTTLIYKNVLINVGNCYNKLTGIFTAPVAGVYFFSFFYHDGQEHRTMLSLCKNDEVVAMTHDYPRPSEGFADNGGNAVFLQLQPGDQVQVKLGSNATAWGSNFHTTFSGNLVYQM</sequence>
<keyword evidence="2" id="KW-0964">Secreted</keyword>
<keyword evidence="3 6" id="KW-0732">Signal</keyword>
<dbReference type="InterPro" id="IPR050822">
    <property type="entry name" value="Cerebellin_Synaptic_Org"/>
</dbReference>
<evidence type="ECO:0000256" key="3">
    <source>
        <dbReference type="ARBA" id="ARBA00022729"/>
    </source>
</evidence>
<dbReference type="SMART" id="SM00110">
    <property type="entry name" value="C1Q"/>
    <property type="match status" value="2"/>
</dbReference>
<dbReference type="PANTHER" id="PTHR22923">
    <property type="entry name" value="CEREBELLIN-RELATED"/>
    <property type="match status" value="1"/>
</dbReference>
<evidence type="ECO:0000256" key="1">
    <source>
        <dbReference type="ARBA" id="ARBA00004613"/>
    </source>
</evidence>
<dbReference type="InterPro" id="IPR008983">
    <property type="entry name" value="Tumour_necrosis_fac-like_dom"/>
</dbReference>
<comment type="caution">
    <text evidence="8">The sequence shown here is derived from an EMBL/GenBank/DDBJ whole genome shotgun (WGS) entry which is preliminary data.</text>
</comment>
<dbReference type="Gene3D" id="2.60.120.40">
    <property type="match status" value="4"/>
</dbReference>
<dbReference type="PRINTS" id="PR00007">
    <property type="entry name" value="COMPLEMNTC1Q"/>
</dbReference>
<dbReference type="Proteomes" id="UP000250572">
    <property type="component" value="Unassembled WGS sequence"/>
</dbReference>
<evidence type="ECO:0000259" key="7">
    <source>
        <dbReference type="PROSITE" id="PS50871"/>
    </source>
</evidence>
<evidence type="ECO:0000256" key="4">
    <source>
        <dbReference type="SAM" id="Coils"/>
    </source>
</evidence>
<dbReference type="AlphaFoldDB" id="A0A315VQN7"/>
<dbReference type="EMBL" id="NHOQ01001290">
    <property type="protein sequence ID" value="PWA25518.1"/>
    <property type="molecule type" value="Genomic_DNA"/>
</dbReference>
<feature type="coiled-coil region" evidence="4">
    <location>
        <begin position="581"/>
        <end position="622"/>
    </location>
</feature>
<feature type="domain" description="C1q" evidence="7">
    <location>
        <begin position="693"/>
        <end position="830"/>
    </location>
</feature>
<gene>
    <name evidence="8" type="ORF">CCH79_00020222</name>
</gene>
<feature type="non-terminal residue" evidence="8">
    <location>
        <position position="830"/>
    </location>
</feature>
<dbReference type="SUPFAM" id="SSF49842">
    <property type="entry name" value="TNF-like"/>
    <property type="match status" value="3"/>
</dbReference>
<evidence type="ECO:0000256" key="6">
    <source>
        <dbReference type="SAM" id="SignalP"/>
    </source>
</evidence>
<dbReference type="PANTHER" id="PTHR22923:SF102">
    <property type="entry name" value="CEREBELLIN 13-RELATED"/>
    <property type="match status" value="1"/>
</dbReference>
<accession>A0A315VQN7</accession>
<dbReference type="PROSITE" id="PS50871">
    <property type="entry name" value="C1Q"/>
    <property type="match status" value="2"/>
</dbReference>
<feature type="signal peptide" evidence="6">
    <location>
        <begin position="1"/>
        <end position="19"/>
    </location>
</feature>
<dbReference type="GO" id="GO:0005576">
    <property type="term" value="C:extracellular region"/>
    <property type="evidence" value="ECO:0007669"/>
    <property type="project" value="UniProtKB-SubCell"/>
</dbReference>
<proteinExistence type="predicted"/>
<dbReference type="InterPro" id="IPR001073">
    <property type="entry name" value="C1q_dom"/>
</dbReference>
<evidence type="ECO:0000313" key="8">
    <source>
        <dbReference type="EMBL" id="PWA25518.1"/>
    </source>
</evidence>
<name>A0A315VQN7_GAMAF</name>
<keyword evidence="9" id="KW-1185">Reference proteome</keyword>
<evidence type="ECO:0000256" key="5">
    <source>
        <dbReference type="SAM" id="Phobius"/>
    </source>
</evidence>
<keyword evidence="5" id="KW-0472">Membrane</keyword>
<dbReference type="STRING" id="33528.ENSGAFP00000006293"/>
<keyword evidence="4" id="KW-0175">Coiled coil</keyword>
<keyword evidence="5" id="KW-1133">Transmembrane helix</keyword>
<reference evidence="8 9" key="1">
    <citation type="journal article" date="2018" name="G3 (Bethesda)">
        <title>A High-Quality Reference Genome for the Invasive Mosquitofish Gambusia affinis Using a Chicago Library.</title>
        <authorList>
            <person name="Hoffberg S.L."/>
            <person name="Troendle N.J."/>
            <person name="Glenn T.C."/>
            <person name="Mahmud O."/>
            <person name="Louha S."/>
            <person name="Chalopin D."/>
            <person name="Bennetzen J.L."/>
            <person name="Mauricio R."/>
        </authorList>
    </citation>
    <scope>NUCLEOTIDE SEQUENCE [LARGE SCALE GENOMIC DNA]</scope>
    <source>
        <strain evidence="8">NE01/NJP1002.9</strain>
        <tissue evidence="8">Muscle</tissue>
    </source>
</reference>
<dbReference type="Pfam" id="PF00386">
    <property type="entry name" value="C1q"/>
    <property type="match status" value="2"/>
</dbReference>
<feature type="domain" description="C1q" evidence="7">
    <location>
        <begin position="255"/>
        <end position="398"/>
    </location>
</feature>
<organism evidence="8 9">
    <name type="scientific">Gambusia affinis</name>
    <name type="common">Western mosquitofish</name>
    <name type="synonym">Heterandria affinis</name>
    <dbReference type="NCBI Taxonomy" id="33528"/>
    <lineage>
        <taxon>Eukaryota</taxon>
        <taxon>Metazoa</taxon>
        <taxon>Chordata</taxon>
        <taxon>Craniata</taxon>
        <taxon>Vertebrata</taxon>
        <taxon>Euteleostomi</taxon>
        <taxon>Actinopterygii</taxon>
        <taxon>Neopterygii</taxon>
        <taxon>Teleostei</taxon>
        <taxon>Neoteleostei</taxon>
        <taxon>Acanthomorphata</taxon>
        <taxon>Ovalentaria</taxon>
        <taxon>Atherinomorphae</taxon>
        <taxon>Cyprinodontiformes</taxon>
        <taxon>Poeciliidae</taxon>
        <taxon>Poeciliinae</taxon>
        <taxon>Gambusia</taxon>
    </lineage>
</organism>
<evidence type="ECO:0000313" key="9">
    <source>
        <dbReference type="Proteomes" id="UP000250572"/>
    </source>
</evidence>